<dbReference type="PANTHER" id="PTHR12606">
    <property type="entry name" value="SENTRIN/SUMO-SPECIFIC PROTEASE"/>
    <property type="match status" value="1"/>
</dbReference>
<proteinExistence type="predicted"/>
<dbReference type="EMBL" id="CAJGYO010000009">
    <property type="protein sequence ID" value="CAD6252735.1"/>
    <property type="molecule type" value="Genomic_DNA"/>
</dbReference>
<dbReference type="PANTHER" id="PTHR12606:SF113">
    <property type="entry name" value="UBIQUITIN-LIKE PROTEASE FAMILY PROFILE DOMAIN-CONTAINING PROTEIN"/>
    <property type="match status" value="1"/>
</dbReference>
<dbReference type="GO" id="GO:0005634">
    <property type="term" value="C:nucleus"/>
    <property type="evidence" value="ECO:0007669"/>
    <property type="project" value="TreeGrafter"/>
</dbReference>
<dbReference type="InterPro" id="IPR038765">
    <property type="entry name" value="Papain-like_cys_pep_sf"/>
</dbReference>
<dbReference type="Proteomes" id="UP000604825">
    <property type="component" value="Unassembled WGS sequence"/>
</dbReference>
<sequence length="180" mass="20513">MDSQRTIGKTNPDSSSCGGLFMLKFMEYWTGDALSQHITQTDLCIVMDSNEHKIDNKHPEEIEQQIKSDQTYDELPQDYTMTDNDFCAQIIIESSLAIDILVKIDDIFVNQDQLSCLLDPVTHLNDDVISAYICCLKEQAHLQVRNGVKVLLPINIKNTHWYLAVLHPIKCEIQVLDSLC</sequence>
<gene>
    <name evidence="1" type="ORF">NCGR_LOCUS36382</name>
</gene>
<dbReference type="SUPFAM" id="SSF54001">
    <property type="entry name" value="Cysteine proteinases"/>
    <property type="match status" value="1"/>
</dbReference>
<organism evidence="1 2">
    <name type="scientific">Miscanthus lutarioriparius</name>
    <dbReference type="NCBI Taxonomy" id="422564"/>
    <lineage>
        <taxon>Eukaryota</taxon>
        <taxon>Viridiplantae</taxon>
        <taxon>Streptophyta</taxon>
        <taxon>Embryophyta</taxon>
        <taxon>Tracheophyta</taxon>
        <taxon>Spermatophyta</taxon>
        <taxon>Magnoliopsida</taxon>
        <taxon>Liliopsida</taxon>
        <taxon>Poales</taxon>
        <taxon>Poaceae</taxon>
        <taxon>PACMAD clade</taxon>
        <taxon>Panicoideae</taxon>
        <taxon>Andropogonodae</taxon>
        <taxon>Andropogoneae</taxon>
        <taxon>Saccharinae</taxon>
        <taxon>Miscanthus</taxon>
    </lineage>
</organism>
<dbReference type="AlphaFoldDB" id="A0A811QAW2"/>
<comment type="caution">
    <text evidence="1">The sequence shown here is derived from an EMBL/GenBank/DDBJ whole genome shotgun (WGS) entry which is preliminary data.</text>
</comment>
<evidence type="ECO:0000313" key="1">
    <source>
        <dbReference type="EMBL" id="CAD6252735.1"/>
    </source>
</evidence>
<dbReference type="OrthoDB" id="696906at2759"/>
<protein>
    <recommendedName>
        <fullName evidence="3">Ubiquitin-like protease family profile domain-containing protein</fullName>
    </recommendedName>
</protein>
<dbReference type="GO" id="GO:0016926">
    <property type="term" value="P:protein desumoylation"/>
    <property type="evidence" value="ECO:0007669"/>
    <property type="project" value="TreeGrafter"/>
</dbReference>
<dbReference type="GO" id="GO:0016929">
    <property type="term" value="F:deSUMOylase activity"/>
    <property type="evidence" value="ECO:0007669"/>
    <property type="project" value="TreeGrafter"/>
</dbReference>
<reference evidence="1" key="1">
    <citation type="submission" date="2020-10" db="EMBL/GenBank/DDBJ databases">
        <authorList>
            <person name="Han B."/>
            <person name="Lu T."/>
            <person name="Zhao Q."/>
            <person name="Huang X."/>
            <person name="Zhao Y."/>
        </authorList>
    </citation>
    <scope>NUCLEOTIDE SEQUENCE</scope>
</reference>
<accession>A0A811QAW2</accession>
<name>A0A811QAW2_9POAL</name>
<keyword evidence="2" id="KW-1185">Reference proteome</keyword>
<dbReference type="Gene3D" id="3.40.395.10">
    <property type="entry name" value="Adenoviral Proteinase, Chain A"/>
    <property type="match status" value="1"/>
</dbReference>
<evidence type="ECO:0008006" key="3">
    <source>
        <dbReference type="Google" id="ProtNLM"/>
    </source>
</evidence>
<evidence type="ECO:0000313" key="2">
    <source>
        <dbReference type="Proteomes" id="UP000604825"/>
    </source>
</evidence>